<dbReference type="InterPro" id="IPR050736">
    <property type="entry name" value="Sensor_HK_Regulatory"/>
</dbReference>
<protein>
    <recommendedName>
        <fullName evidence="3">histidine kinase</fullName>
        <ecNumber evidence="3">2.7.13.3</ecNumber>
    </recommendedName>
</protein>
<dbReference type="InterPro" id="IPR003594">
    <property type="entry name" value="HATPase_dom"/>
</dbReference>
<name>A0ABN2LRC4_9MICO</name>
<keyword evidence="6 12" id="KW-0418">Kinase</keyword>
<feature type="coiled-coil region" evidence="8">
    <location>
        <begin position="155"/>
        <end position="182"/>
    </location>
</feature>
<dbReference type="PRINTS" id="PR00344">
    <property type="entry name" value="BCTRLSENSOR"/>
</dbReference>
<dbReference type="PANTHER" id="PTHR43711:SF1">
    <property type="entry name" value="HISTIDINE KINASE 1"/>
    <property type="match status" value="1"/>
</dbReference>
<dbReference type="InterPro" id="IPR004358">
    <property type="entry name" value="Sig_transdc_His_kin-like_C"/>
</dbReference>
<dbReference type="InterPro" id="IPR003661">
    <property type="entry name" value="HisK_dim/P_dom"/>
</dbReference>
<feature type="transmembrane region" description="Helical" evidence="10">
    <location>
        <begin position="13"/>
        <end position="35"/>
    </location>
</feature>
<evidence type="ECO:0000256" key="7">
    <source>
        <dbReference type="ARBA" id="ARBA00023012"/>
    </source>
</evidence>
<dbReference type="CDD" id="cd00082">
    <property type="entry name" value="HisKA"/>
    <property type="match status" value="1"/>
</dbReference>
<proteinExistence type="predicted"/>
<keyword evidence="10" id="KW-0812">Transmembrane</keyword>
<feature type="region of interest" description="Disordered" evidence="9">
    <location>
        <begin position="112"/>
        <end position="147"/>
    </location>
</feature>
<gene>
    <name evidence="12" type="ORF">GCM10009768_24970</name>
</gene>
<evidence type="ECO:0000256" key="4">
    <source>
        <dbReference type="ARBA" id="ARBA00022553"/>
    </source>
</evidence>
<dbReference type="RefSeq" id="WP_344032678.1">
    <property type="nucleotide sequence ID" value="NZ_BAAAOB010000003.1"/>
</dbReference>
<keyword evidence="13" id="KW-1185">Reference proteome</keyword>
<feature type="transmembrane region" description="Helical" evidence="10">
    <location>
        <begin position="47"/>
        <end position="66"/>
    </location>
</feature>
<evidence type="ECO:0000259" key="11">
    <source>
        <dbReference type="PROSITE" id="PS50109"/>
    </source>
</evidence>
<dbReference type="PROSITE" id="PS50109">
    <property type="entry name" value="HIS_KIN"/>
    <property type="match status" value="1"/>
</dbReference>
<dbReference type="Pfam" id="PF02518">
    <property type="entry name" value="HATPase_c"/>
    <property type="match status" value="1"/>
</dbReference>
<feature type="compositionally biased region" description="Low complexity" evidence="9">
    <location>
        <begin position="122"/>
        <end position="147"/>
    </location>
</feature>
<reference evidence="12 13" key="1">
    <citation type="journal article" date="2019" name="Int. J. Syst. Evol. Microbiol.">
        <title>The Global Catalogue of Microorganisms (GCM) 10K type strain sequencing project: providing services to taxonomists for standard genome sequencing and annotation.</title>
        <authorList>
            <consortium name="The Broad Institute Genomics Platform"/>
            <consortium name="The Broad Institute Genome Sequencing Center for Infectious Disease"/>
            <person name="Wu L."/>
            <person name="Ma J."/>
        </authorList>
    </citation>
    <scope>NUCLEOTIDE SEQUENCE [LARGE SCALE GENOMIC DNA]</scope>
    <source>
        <strain evidence="12 13">JCM 14736</strain>
    </source>
</reference>
<dbReference type="SUPFAM" id="SSF47384">
    <property type="entry name" value="Homodimeric domain of signal transducing histidine kinase"/>
    <property type="match status" value="1"/>
</dbReference>
<keyword evidence="4" id="KW-0597">Phosphoprotein</keyword>
<accession>A0ABN2LRC4</accession>
<evidence type="ECO:0000256" key="2">
    <source>
        <dbReference type="ARBA" id="ARBA00004236"/>
    </source>
</evidence>
<dbReference type="EMBL" id="BAAAOB010000003">
    <property type="protein sequence ID" value="GAA1794880.1"/>
    <property type="molecule type" value="Genomic_DNA"/>
</dbReference>
<dbReference type="Pfam" id="PF00512">
    <property type="entry name" value="HisKA"/>
    <property type="match status" value="1"/>
</dbReference>
<dbReference type="GO" id="GO:0016301">
    <property type="term" value="F:kinase activity"/>
    <property type="evidence" value="ECO:0007669"/>
    <property type="project" value="UniProtKB-KW"/>
</dbReference>
<feature type="domain" description="Histidine kinase" evidence="11">
    <location>
        <begin position="189"/>
        <end position="412"/>
    </location>
</feature>
<dbReference type="InterPro" id="IPR036890">
    <property type="entry name" value="HATPase_C_sf"/>
</dbReference>
<comment type="subcellular location">
    <subcellularLocation>
        <location evidence="2">Cell membrane</location>
    </subcellularLocation>
</comment>
<evidence type="ECO:0000256" key="10">
    <source>
        <dbReference type="SAM" id="Phobius"/>
    </source>
</evidence>
<keyword evidence="5" id="KW-0808">Transferase</keyword>
<evidence type="ECO:0000256" key="1">
    <source>
        <dbReference type="ARBA" id="ARBA00000085"/>
    </source>
</evidence>
<evidence type="ECO:0000256" key="5">
    <source>
        <dbReference type="ARBA" id="ARBA00022679"/>
    </source>
</evidence>
<comment type="catalytic activity">
    <reaction evidence="1">
        <text>ATP + protein L-histidine = ADP + protein N-phospho-L-histidine.</text>
        <dbReference type="EC" id="2.7.13.3"/>
    </reaction>
</comment>
<organism evidence="12 13">
    <name type="scientific">Leucobacter iarius</name>
    <dbReference type="NCBI Taxonomy" id="333963"/>
    <lineage>
        <taxon>Bacteria</taxon>
        <taxon>Bacillati</taxon>
        <taxon>Actinomycetota</taxon>
        <taxon>Actinomycetes</taxon>
        <taxon>Micrococcales</taxon>
        <taxon>Microbacteriaceae</taxon>
        <taxon>Leucobacter</taxon>
    </lineage>
</organism>
<dbReference type="InterPro" id="IPR005467">
    <property type="entry name" value="His_kinase_dom"/>
</dbReference>
<dbReference type="Proteomes" id="UP001500851">
    <property type="component" value="Unassembled WGS sequence"/>
</dbReference>
<dbReference type="SMART" id="SM00387">
    <property type="entry name" value="HATPase_c"/>
    <property type="match status" value="1"/>
</dbReference>
<dbReference type="InterPro" id="IPR036097">
    <property type="entry name" value="HisK_dim/P_sf"/>
</dbReference>
<evidence type="ECO:0000256" key="3">
    <source>
        <dbReference type="ARBA" id="ARBA00012438"/>
    </source>
</evidence>
<evidence type="ECO:0000256" key="9">
    <source>
        <dbReference type="SAM" id="MobiDB-lite"/>
    </source>
</evidence>
<evidence type="ECO:0000313" key="13">
    <source>
        <dbReference type="Proteomes" id="UP001500851"/>
    </source>
</evidence>
<dbReference type="SMART" id="SM00388">
    <property type="entry name" value="HisKA"/>
    <property type="match status" value="1"/>
</dbReference>
<dbReference type="SUPFAM" id="SSF55874">
    <property type="entry name" value="ATPase domain of HSP90 chaperone/DNA topoisomerase II/histidine kinase"/>
    <property type="match status" value="1"/>
</dbReference>
<keyword evidence="10" id="KW-0472">Membrane</keyword>
<sequence length="413" mass="42641">MGAGMMPLGIADVLVIAGTALGCAVAVGALAFIVLRLLRGRPLFVHFLIVPCAALLATTASVLAISVEMYLSPHDLTVLVWVLGVSTVFGAGLAWALARLVKRGFSRATESARAIGEPSTNGGVAAPAEAPAGSGSMPGHEPDPARAGAVEAAEFAELTRELAEVSARVRDARAELERLDSARRRFFAWISHDLRTPLTALRAMSEAAASTGASAELRGFAERVGEQSVSMSRLVDDLFELSRLGAGTLRLQTEQVDLLDVVSDAVAEVRVAAAQRGVRIVAREVAGQAVWADPHQLGRVVTNLLTNAVRHAPEGTAVLISVSALPGERVVLGVLDQGGGVAVEDLDRMFDVGWRGSASRGGSGDAASAAIAPGSGLGLAIARGLARAHGGDVTAEHTDAGFRVSVELPVRAD</sequence>
<feature type="transmembrane region" description="Helical" evidence="10">
    <location>
        <begin position="78"/>
        <end position="98"/>
    </location>
</feature>
<dbReference type="Gene3D" id="3.30.565.10">
    <property type="entry name" value="Histidine kinase-like ATPase, C-terminal domain"/>
    <property type="match status" value="1"/>
</dbReference>
<evidence type="ECO:0000313" key="12">
    <source>
        <dbReference type="EMBL" id="GAA1794880.1"/>
    </source>
</evidence>
<dbReference type="CDD" id="cd00075">
    <property type="entry name" value="HATPase"/>
    <property type="match status" value="1"/>
</dbReference>
<dbReference type="PANTHER" id="PTHR43711">
    <property type="entry name" value="TWO-COMPONENT HISTIDINE KINASE"/>
    <property type="match status" value="1"/>
</dbReference>
<keyword evidence="7" id="KW-0902">Two-component regulatory system</keyword>
<dbReference type="EC" id="2.7.13.3" evidence="3"/>
<keyword evidence="10" id="KW-1133">Transmembrane helix</keyword>
<comment type="caution">
    <text evidence="12">The sequence shown here is derived from an EMBL/GenBank/DDBJ whole genome shotgun (WGS) entry which is preliminary data.</text>
</comment>
<dbReference type="Gene3D" id="1.10.287.130">
    <property type="match status" value="1"/>
</dbReference>
<evidence type="ECO:0000256" key="8">
    <source>
        <dbReference type="SAM" id="Coils"/>
    </source>
</evidence>
<evidence type="ECO:0000256" key="6">
    <source>
        <dbReference type="ARBA" id="ARBA00022777"/>
    </source>
</evidence>
<keyword evidence="8" id="KW-0175">Coiled coil</keyword>